<reference evidence="3" key="1">
    <citation type="journal article" date="2004" name="Archaea">
        <title>Genomic comparison of archaeal conjugative plasmids from Sulfolobus.</title>
        <authorList>
            <person name="Greve B."/>
            <person name="Jensen S."/>
            <person name="Bruegger K."/>
            <person name="Zillig W."/>
            <person name="Garrett R.A."/>
        </authorList>
    </citation>
    <scope>NUCLEOTIDE SEQUENCE [LARGE SCALE GENOMIC DNA]</scope>
    <source>
        <plasmid evidence="3">pKEF9</plasmid>
    </source>
</reference>
<keyword evidence="1" id="KW-0238">DNA-binding</keyword>
<evidence type="ECO:0000313" key="3">
    <source>
        <dbReference type="EMBL" id="CAG38157.1"/>
    </source>
</evidence>
<dbReference type="EMBL" id="AJ748321">
    <property type="protein sequence ID" value="CAG38157.1"/>
    <property type="molecule type" value="Genomic_DNA"/>
</dbReference>
<dbReference type="GO" id="GO:0003677">
    <property type="term" value="F:DNA binding"/>
    <property type="evidence" value="ECO:0007669"/>
    <property type="project" value="UniProtKB-KW"/>
</dbReference>
<sequence length="355" mass="41892">MIGLDFWLENNGDKDKQLSLQNTEKNNVKDKEGKVCAIDIGLVNYLTAVISDGTVIYVKAKQYMHIYNKYKRKLAQINRTISDILKHSVIIRPPRKFNLRRLKNETRITHILISFYSTKFREKMSKRIVRRMMLKIVKVIRYFRSQNKQYLRIRKYIYAPEIKGGVKIFPKKTIYSKSTLKPTIVLTKLEREREKLYKKRDLTLRQIRRTVVNGLFRLLKEMGVKEVVVGYPYKINKNIPNETNVNLFQYRKLLFDMALVGYRMGINVILREEYGTSKTCSICGEQHEKGRIMRGLYKCEKTGKVINADLNGAINIFKEQYGYTVEVKKRMTFIATINKFYPKKSIKKKQQTSPL</sequence>
<dbReference type="AlphaFoldDB" id="Q5W2Y9"/>
<dbReference type="RefSeq" id="WP_011225122.1">
    <property type="nucleotide sequence ID" value="NC_006422.1"/>
</dbReference>
<feature type="domain" description="Cas12f1-like TNB" evidence="2">
    <location>
        <begin position="263"/>
        <end position="316"/>
    </location>
</feature>
<evidence type="ECO:0000259" key="2">
    <source>
        <dbReference type="Pfam" id="PF07282"/>
    </source>
</evidence>
<proteinExistence type="predicted"/>
<evidence type="ECO:0000256" key="1">
    <source>
        <dbReference type="ARBA" id="ARBA00023125"/>
    </source>
</evidence>
<protein>
    <recommendedName>
        <fullName evidence="2">Cas12f1-like TNB domain-containing protein</fullName>
    </recommendedName>
</protein>
<keyword evidence="3" id="KW-0614">Plasmid</keyword>
<organism evidence="3">
    <name type="scientific">Saccharolobus islandicus</name>
    <name type="common">Sulfolobus islandicus</name>
    <dbReference type="NCBI Taxonomy" id="43080"/>
    <lineage>
        <taxon>Archaea</taxon>
        <taxon>Thermoproteota</taxon>
        <taxon>Thermoprotei</taxon>
        <taxon>Sulfolobales</taxon>
        <taxon>Sulfolobaceae</taxon>
        <taxon>Saccharolobus</taxon>
    </lineage>
</organism>
<dbReference type="Pfam" id="PF07282">
    <property type="entry name" value="Cas12f1-like_TNB"/>
    <property type="match status" value="1"/>
</dbReference>
<name>Q5W2Y9_SACIS</name>
<dbReference type="InterPro" id="IPR010095">
    <property type="entry name" value="Cas12f1-like_TNB"/>
</dbReference>
<accession>Q5W2Y9</accession>
<geneLocation type="plasmid" evidence="3">
    <name>pKEF9</name>
</geneLocation>